<reference evidence="1" key="1">
    <citation type="submission" date="2019-10" db="EMBL/GenBank/DDBJ databases">
        <title>Draft genome sequence of Panacibacter sp. KCS-6.</title>
        <authorList>
            <person name="Yim K.J."/>
        </authorList>
    </citation>
    <scope>NUCLEOTIDE SEQUENCE</scope>
    <source>
        <strain evidence="1">KCS-6</strain>
    </source>
</reference>
<organism evidence="1 2">
    <name type="scientific">Limnovirga soli</name>
    <dbReference type="NCBI Taxonomy" id="2656915"/>
    <lineage>
        <taxon>Bacteria</taxon>
        <taxon>Pseudomonadati</taxon>
        <taxon>Bacteroidota</taxon>
        <taxon>Chitinophagia</taxon>
        <taxon>Chitinophagales</taxon>
        <taxon>Chitinophagaceae</taxon>
        <taxon>Limnovirga</taxon>
    </lineage>
</organism>
<keyword evidence="2" id="KW-1185">Reference proteome</keyword>
<dbReference type="Proteomes" id="UP000598971">
    <property type="component" value="Unassembled WGS sequence"/>
</dbReference>
<proteinExistence type="predicted"/>
<dbReference type="EMBL" id="WHPF01000020">
    <property type="protein sequence ID" value="NNV57883.1"/>
    <property type="molecule type" value="Genomic_DNA"/>
</dbReference>
<accession>A0A8J8FHB6</accession>
<gene>
    <name evidence="1" type="ORF">GD597_20635</name>
</gene>
<evidence type="ECO:0000313" key="2">
    <source>
        <dbReference type="Proteomes" id="UP000598971"/>
    </source>
</evidence>
<sequence>MVTANVKLSKNELELVCGASFILTKNNIIAKVYQLFGDLQPGFVLENERLHTLLPSEVFAPSPKIYKGEQYQGLPYVMLDTPRYFGKEGAFAIRCFFWWGNFFSISLQLSGKYAMDYAEKMIMQMASKQYDDWYICVNEDHWQHHFEETNFLPFNAASVEAYRNLKSDQVPFFKIACKIPLTKWEEASDFFNDKYSCLIDLATECIGC</sequence>
<evidence type="ECO:0000313" key="1">
    <source>
        <dbReference type="EMBL" id="NNV57883.1"/>
    </source>
</evidence>
<dbReference type="RefSeq" id="WP_171609833.1">
    <property type="nucleotide sequence ID" value="NZ_WHPF01000020.1"/>
</dbReference>
<protein>
    <submittedName>
        <fullName evidence="1">Uncharacterized protein</fullName>
    </submittedName>
</protein>
<name>A0A8J8FHB6_9BACT</name>
<comment type="caution">
    <text evidence="1">The sequence shown here is derived from an EMBL/GenBank/DDBJ whole genome shotgun (WGS) entry which is preliminary data.</text>
</comment>
<dbReference type="AlphaFoldDB" id="A0A8J8FHB6"/>